<gene>
    <name evidence="1" type="ORF">QE404_003845</name>
</gene>
<dbReference type="InterPro" id="IPR021272">
    <property type="entry name" value="DUF2851"/>
</dbReference>
<keyword evidence="2" id="KW-1185">Reference proteome</keyword>
<organism evidence="1 2">
    <name type="scientific">Chryseobacterium camelliae</name>
    <dbReference type="NCBI Taxonomy" id="1265445"/>
    <lineage>
        <taxon>Bacteria</taxon>
        <taxon>Pseudomonadati</taxon>
        <taxon>Bacteroidota</taxon>
        <taxon>Flavobacteriia</taxon>
        <taxon>Flavobacteriales</taxon>
        <taxon>Weeksellaceae</taxon>
        <taxon>Chryseobacterium group</taxon>
        <taxon>Chryseobacterium</taxon>
    </lineage>
</organism>
<reference evidence="1 2" key="1">
    <citation type="submission" date="2023-07" db="EMBL/GenBank/DDBJ databases">
        <title>Functional and genomic diversity of the sorghum phyllosphere microbiome.</title>
        <authorList>
            <person name="Shade A."/>
        </authorList>
    </citation>
    <scope>NUCLEOTIDE SEQUENCE [LARGE SCALE GENOMIC DNA]</scope>
    <source>
        <strain evidence="1 2">SORGH_AS_1064</strain>
    </source>
</reference>
<name>A0ABU0TNS5_9FLAO</name>
<dbReference type="Pfam" id="PF11013">
    <property type="entry name" value="DUF2851"/>
    <property type="match status" value="1"/>
</dbReference>
<evidence type="ECO:0000313" key="2">
    <source>
        <dbReference type="Proteomes" id="UP001225072"/>
    </source>
</evidence>
<dbReference type="Proteomes" id="UP001225072">
    <property type="component" value="Unassembled WGS sequence"/>
</dbReference>
<evidence type="ECO:0000313" key="1">
    <source>
        <dbReference type="EMBL" id="MDQ1098698.1"/>
    </source>
</evidence>
<accession>A0ABU0TNS5</accession>
<sequence length="420" mass="49327">MTEKLLQYLWNHKVFRHFDFKDIEGNPVDIISFGTWNSDSGPDFLNAKIKFGNITLAGHVELHIKSSDWIFHQHSQDPNYKNIILHAVLHHDTDIQELRNNNIPTLELKNYIDDEIVRKYSQQLNGKQFIACENILSAKDIPVNFHDENILKKLQKKAEEAEVSLERYKNNFEAILFHNLAYSFGLKVNAAVFRTIAESVDFSVIQKIRQNRMQMEALLFGIAGWLDRPKDEMMHTWRREFDFLKVKFKIPEIVFRPKFLRLRPPNFPTIRLSQLASLYGQQNLFSKLIFTDQVNPIYDLLSSVKASDYWDTQFNFAKPTEITYPKTLSDEFINLIILNTILPLKYIYNRYHHEETADQILTLYHQLPAENNSVIEQWKKLGVPVHTALESQSLIFHYKNYCEEKNCLNCSIGFKLLKGL</sequence>
<evidence type="ECO:0008006" key="3">
    <source>
        <dbReference type="Google" id="ProtNLM"/>
    </source>
</evidence>
<dbReference type="EMBL" id="JAUTAL010000001">
    <property type="protein sequence ID" value="MDQ1098698.1"/>
    <property type="molecule type" value="Genomic_DNA"/>
</dbReference>
<dbReference type="RefSeq" id="WP_307453146.1">
    <property type="nucleotide sequence ID" value="NZ_JAUTAL010000001.1"/>
</dbReference>
<comment type="caution">
    <text evidence="1">The sequence shown here is derived from an EMBL/GenBank/DDBJ whole genome shotgun (WGS) entry which is preliminary data.</text>
</comment>
<proteinExistence type="predicted"/>
<protein>
    <recommendedName>
        <fullName evidence="3">DUF2851 family protein</fullName>
    </recommendedName>
</protein>